<sequence>MRRYSMLAAVLMVVMIAPALALSQSFTDKAKKDSAVEMSDEEPAMQKAMERARTGLDDFLRKAGSPPPETEYYSVKVRVREGDSLEYLWLSNLKTQGEMWSGRIDNVPMIRSVKKGQSYSFAKSEIVDWTYIDKSQKKVVGNFTTCAILTKEPPDVAQKIQKQYGLDCDR</sequence>
<dbReference type="KEGG" id="nkf:Nkreftii_001735"/>
<dbReference type="Proteomes" id="UP000593737">
    <property type="component" value="Chromosome"/>
</dbReference>
<evidence type="ECO:0000256" key="1">
    <source>
        <dbReference type="SAM" id="SignalP"/>
    </source>
</evidence>
<dbReference type="AlphaFoldDB" id="A0A7S8IZ87"/>
<feature type="signal peptide" evidence="1">
    <location>
        <begin position="1"/>
        <end position="21"/>
    </location>
</feature>
<dbReference type="InterPro" id="IPR018756">
    <property type="entry name" value="DUF2314"/>
</dbReference>
<dbReference type="EMBL" id="CP047423">
    <property type="protein sequence ID" value="QPD03961.1"/>
    <property type="molecule type" value="Genomic_DNA"/>
</dbReference>
<evidence type="ECO:0000313" key="4">
    <source>
        <dbReference type="Proteomes" id="UP000593737"/>
    </source>
</evidence>
<evidence type="ECO:0000259" key="2">
    <source>
        <dbReference type="Pfam" id="PF10077"/>
    </source>
</evidence>
<proteinExistence type="predicted"/>
<gene>
    <name evidence="3" type="ORF">Nkreftii_001735</name>
</gene>
<reference evidence="3 4" key="1">
    <citation type="journal article" date="2020" name="ISME J.">
        <title>Enrichment and physiological characterization of a novel comammox Nitrospira indicates ammonium inhibition of complete nitrification.</title>
        <authorList>
            <person name="Sakoula D."/>
            <person name="Koch H."/>
            <person name="Frank J."/>
            <person name="Jetten M.S.M."/>
            <person name="van Kessel M.A.H.J."/>
            <person name="Lucker S."/>
        </authorList>
    </citation>
    <scope>NUCLEOTIDE SEQUENCE [LARGE SCALE GENOMIC DNA]</scope>
    <source>
        <strain evidence="3">Comreactor17</strain>
    </source>
</reference>
<protein>
    <recommendedName>
        <fullName evidence="2">DUF2314 domain-containing protein</fullName>
    </recommendedName>
</protein>
<feature type="chain" id="PRO_5032355456" description="DUF2314 domain-containing protein" evidence="1">
    <location>
        <begin position="22"/>
        <end position="170"/>
    </location>
</feature>
<evidence type="ECO:0000313" key="3">
    <source>
        <dbReference type="EMBL" id="QPD03961.1"/>
    </source>
</evidence>
<dbReference type="Pfam" id="PF10077">
    <property type="entry name" value="DUF2314"/>
    <property type="match status" value="1"/>
</dbReference>
<name>A0A7S8IZ87_9BACT</name>
<organism evidence="3 4">
    <name type="scientific">Candidatus Nitrospira kreftii</name>
    <dbReference type="NCBI Taxonomy" id="2652173"/>
    <lineage>
        <taxon>Bacteria</taxon>
        <taxon>Pseudomonadati</taxon>
        <taxon>Nitrospirota</taxon>
        <taxon>Nitrospiria</taxon>
        <taxon>Nitrospirales</taxon>
        <taxon>Nitrospiraceae</taxon>
        <taxon>Nitrospira</taxon>
    </lineage>
</organism>
<accession>A0A7S8IZ87</accession>
<feature type="domain" description="DUF2314" evidence="2">
    <location>
        <begin position="43"/>
        <end position="167"/>
    </location>
</feature>
<keyword evidence="1" id="KW-0732">Signal</keyword>